<keyword evidence="2" id="KW-1185">Reference proteome</keyword>
<dbReference type="EMBL" id="LNYK01000014">
    <property type="protein sequence ID" value="KTD21688.1"/>
    <property type="molecule type" value="Genomic_DNA"/>
</dbReference>
<reference evidence="1 2" key="1">
    <citation type="submission" date="2015-11" db="EMBL/GenBank/DDBJ databases">
        <title>Genomic analysis of 38 Legionella species identifies large and diverse effector repertoires.</title>
        <authorList>
            <person name="Burstein D."/>
            <person name="Amaro F."/>
            <person name="Zusman T."/>
            <person name="Lifshitz Z."/>
            <person name="Cohen O."/>
            <person name="Gilbert J.A."/>
            <person name="Pupko T."/>
            <person name="Shuman H.A."/>
            <person name="Segal G."/>
        </authorList>
    </citation>
    <scope>NUCLEOTIDE SEQUENCE [LARGE SCALE GENOMIC DNA]</scope>
    <source>
        <strain evidence="1 2">ATCC 49505</strain>
    </source>
</reference>
<dbReference type="AlphaFoldDB" id="A0A0W0VNR8"/>
<name>A0A0W0VNR8_9GAMM</name>
<accession>A0A0W0VNR8</accession>
<dbReference type="PATRIC" id="fig|45068.5.peg.915"/>
<dbReference type="OrthoDB" id="7059849at2"/>
<dbReference type="STRING" id="45068.Llon_0853"/>
<sequence length="728" mass="84212">MYSLDALKSAIQQVVESGTPGEKDPAWFFGQKTLKTSLLRLKAISGFQSFCLNIQTADGLPGAIRFKPLVKFISFYLCLICLGGIGDKTFAAKYQPGVTHPSNHQASNEDIIKKMTAFLWLAENDKNKKQWATAAGEMLFHRYSYIPELQPMYARLTRHLDWLLLTNIMQSPGVRFLPEDGWLPEAPSLRIRRAITPQLKQAEHVLAGTGRLVYVMDFKKNQNIQMALKVIDVPFIPRTRVDIRYRLDNEPPVKLSIPADTVDKTIPISVAPGKHALRIDILNPVYNQYLAVSFKINGIKPELKRREQLYFVARQSEPIQLKIKGPVLLRIDERQKDIIMTRYQLVGSKIETIELKPSLGEQEALFRIFQRIPAEEIRQSMPRKINVPYIPAKDAFTQIDAPPKPKIVRFHDGLPLGGQENGTLSFAVSYNRRKDVLEREVTSIDLEQFEALNMNYRYYNQNLNTYFNTGIEQHIRRFGGAVLGIEERINYRPVWLPVNFWLYGNAFFQNPDGNQWIPLEGKQEWSTTWVGAVSQQRNFTPKTYHIPNASFLVRGMSLNNPEQYDPRDIDQNVFTSYTSNHREILELSDTVYHRPWLDALGFFRGTVANNEKMNLLSTKFDLGWRQLIGPVQADVSYQYANYYPEKLLRRTYSFNVLWQKWLNSMQLYELKFQIQRDIDAPATMGFLVFTWYTSNGRGYRDFVPNELFFRDIRSRNIPPCPNNGVIVK</sequence>
<evidence type="ECO:0000313" key="2">
    <source>
        <dbReference type="Proteomes" id="UP000054997"/>
    </source>
</evidence>
<protein>
    <submittedName>
        <fullName evidence="1">Uncharacterized protein</fullName>
    </submittedName>
</protein>
<proteinExistence type="predicted"/>
<comment type="caution">
    <text evidence="1">The sequence shown here is derived from an EMBL/GenBank/DDBJ whole genome shotgun (WGS) entry which is preliminary data.</text>
</comment>
<dbReference type="Proteomes" id="UP000054997">
    <property type="component" value="Unassembled WGS sequence"/>
</dbReference>
<gene>
    <name evidence="1" type="ORF">Llon_0853</name>
</gene>
<dbReference type="RefSeq" id="WP_058528855.1">
    <property type="nucleotide sequence ID" value="NZ_CAAAHZ010000002.1"/>
</dbReference>
<evidence type="ECO:0000313" key="1">
    <source>
        <dbReference type="EMBL" id="KTD21688.1"/>
    </source>
</evidence>
<organism evidence="1 2">
    <name type="scientific">Legionella londiniensis</name>
    <dbReference type="NCBI Taxonomy" id="45068"/>
    <lineage>
        <taxon>Bacteria</taxon>
        <taxon>Pseudomonadati</taxon>
        <taxon>Pseudomonadota</taxon>
        <taxon>Gammaproteobacteria</taxon>
        <taxon>Legionellales</taxon>
        <taxon>Legionellaceae</taxon>
        <taxon>Legionella</taxon>
    </lineage>
</organism>